<dbReference type="InterPro" id="IPR042187">
    <property type="entry name" value="Flagellin_C_sub2"/>
</dbReference>
<reference evidence="2" key="1">
    <citation type="submission" date="2020-10" db="EMBL/GenBank/DDBJ databases">
        <authorList>
            <person name="Gilroy R."/>
        </authorList>
    </citation>
    <scope>NUCLEOTIDE SEQUENCE</scope>
    <source>
        <strain evidence="2">CHK154-7741</strain>
    </source>
</reference>
<dbReference type="AlphaFoldDB" id="A0A9D1N005"/>
<proteinExistence type="predicted"/>
<evidence type="ECO:0000313" key="2">
    <source>
        <dbReference type="EMBL" id="HIU92176.1"/>
    </source>
</evidence>
<feature type="non-terminal residue" evidence="2">
    <location>
        <position position="1"/>
    </location>
</feature>
<dbReference type="Pfam" id="PF00700">
    <property type="entry name" value="Flagellin_C"/>
    <property type="match status" value="1"/>
</dbReference>
<dbReference type="GO" id="GO:0009288">
    <property type="term" value="C:bacterial-type flagellum"/>
    <property type="evidence" value="ECO:0007669"/>
    <property type="project" value="InterPro"/>
</dbReference>
<feature type="domain" description="Flagellin C-terminal" evidence="1">
    <location>
        <begin position="7"/>
        <end position="47"/>
    </location>
</feature>
<dbReference type="Gene3D" id="6.10.10.10">
    <property type="entry name" value="Flagellar export chaperone, C-terminal domain"/>
    <property type="match status" value="1"/>
</dbReference>
<keyword evidence="2" id="KW-0282">Flagellum</keyword>
<keyword evidence="2" id="KW-0966">Cell projection</keyword>
<dbReference type="InterPro" id="IPR046358">
    <property type="entry name" value="Flagellin_C"/>
</dbReference>
<keyword evidence="2" id="KW-0969">Cilium</keyword>
<evidence type="ECO:0000259" key="1">
    <source>
        <dbReference type="Pfam" id="PF00700"/>
    </source>
</evidence>
<name>A0A9D1N005_9CLOT</name>
<comment type="caution">
    <text evidence="2">The sequence shown here is derived from an EMBL/GenBank/DDBJ whole genome shotgun (WGS) entry which is preliminary data.</text>
</comment>
<protein>
    <submittedName>
        <fullName evidence="2">Flagellin</fullName>
    </submittedName>
</protein>
<dbReference type="SUPFAM" id="SSF64518">
    <property type="entry name" value="Phase 1 flagellin"/>
    <property type="match status" value="1"/>
</dbReference>
<dbReference type="Proteomes" id="UP000886748">
    <property type="component" value="Unassembled WGS sequence"/>
</dbReference>
<accession>A0A9D1N005</accession>
<gene>
    <name evidence="2" type="ORF">IAD26_03460</name>
</gene>
<organism evidence="2 3">
    <name type="scientific">Candidatus Limenecus avicola</name>
    <dbReference type="NCBI Taxonomy" id="2840847"/>
    <lineage>
        <taxon>Bacteria</taxon>
        <taxon>Bacillati</taxon>
        <taxon>Bacillota</taxon>
        <taxon>Clostridia</taxon>
        <taxon>Eubacteriales</taxon>
        <taxon>Clostridiaceae</taxon>
        <taxon>Clostridiaceae incertae sedis</taxon>
        <taxon>Candidatus Limenecus</taxon>
    </lineage>
</organism>
<dbReference type="EMBL" id="DVOD01000025">
    <property type="protein sequence ID" value="HIU92176.1"/>
    <property type="molecule type" value="Genomic_DNA"/>
</dbReference>
<reference evidence="2" key="2">
    <citation type="journal article" date="2021" name="PeerJ">
        <title>Extensive microbial diversity within the chicken gut microbiome revealed by metagenomics and culture.</title>
        <authorList>
            <person name="Gilroy R."/>
            <person name="Ravi A."/>
            <person name="Getino M."/>
            <person name="Pursley I."/>
            <person name="Horton D.L."/>
            <person name="Alikhan N.F."/>
            <person name="Baker D."/>
            <person name="Gharbi K."/>
            <person name="Hall N."/>
            <person name="Watson M."/>
            <person name="Adriaenssens E.M."/>
            <person name="Foster-Nyarko E."/>
            <person name="Jarju S."/>
            <person name="Secka A."/>
            <person name="Antonio M."/>
            <person name="Oren A."/>
            <person name="Chaudhuri R.R."/>
            <person name="La Ragione R."/>
            <person name="Hildebrand F."/>
            <person name="Pallen M.J."/>
        </authorList>
    </citation>
    <scope>NUCLEOTIDE SEQUENCE</scope>
    <source>
        <strain evidence="2">CHK154-7741</strain>
    </source>
</reference>
<evidence type="ECO:0000313" key="3">
    <source>
        <dbReference type="Proteomes" id="UP000886748"/>
    </source>
</evidence>
<sequence length="63" mass="6840">TLELQTTQIENLTASVSTIMDADIAQESAEYVKNRILTQTAAALMSVSSTNRSEVLLELIRGV</sequence>